<dbReference type="KEGG" id="ter:Tery_4904"/>
<dbReference type="HOGENOM" id="CLU_032903_16_3_3"/>
<gene>
    <name evidence="1" type="ordered locus">Tery_4904</name>
</gene>
<dbReference type="eggNOG" id="COG0675">
    <property type="taxonomic scope" value="Bacteria"/>
</dbReference>
<dbReference type="STRING" id="203124.Tery_4904"/>
<organism evidence="1">
    <name type="scientific">Trichodesmium erythraeum (strain IMS101)</name>
    <dbReference type="NCBI Taxonomy" id="203124"/>
    <lineage>
        <taxon>Bacteria</taxon>
        <taxon>Bacillati</taxon>
        <taxon>Cyanobacteriota</taxon>
        <taxon>Cyanophyceae</taxon>
        <taxon>Oscillatoriophycideae</taxon>
        <taxon>Oscillatoriales</taxon>
        <taxon>Microcoleaceae</taxon>
        <taxon>Trichodesmium</taxon>
    </lineage>
</organism>
<proteinExistence type="predicted"/>
<reference evidence="1" key="1">
    <citation type="submission" date="2006-06" db="EMBL/GenBank/DDBJ databases">
        <title>Complete sequence of Trichodesmium erythraeum IMS101.</title>
        <authorList>
            <consortium name="US DOE Joint Genome Institute"/>
            <person name="Copeland A."/>
            <person name="Lucas S."/>
            <person name="Lapidus A."/>
            <person name="Barry K."/>
            <person name="Detter J.C."/>
            <person name="Glavina del Rio T."/>
            <person name="Hammon N."/>
            <person name="Israni S."/>
            <person name="Dalin E."/>
            <person name="Tice H."/>
            <person name="Pitluck S."/>
            <person name="Kiss H."/>
            <person name="Munk A.C."/>
            <person name="Brettin T."/>
            <person name="Bruce D."/>
            <person name="Han C."/>
            <person name="Tapia R."/>
            <person name="Gilna P."/>
            <person name="Schmutz J."/>
            <person name="Larimer F."/>
            <person name="Land M."/>
            <person name="Hauser L."/>
            <person name="Kyrpides N."/>
            <person name="Kim E."/>
            <person name="Richardson P."/>
        </authorList>
    </citation>
    <scope>NUCLEOTIDE SEQUENCE [LARGE SCALE GENOMIC DNA]</scope>
    <source>
        <strain evidence="1">IMS101</strain>
    </source>
</reference>
<dbReference type="AlphaFoldDB" id="Q10V96"/>
<dbReference type="RefSeq" id="WP_011614128.1">
    <property type="nucleotide sequence ID" value="NC_008312.1"/>
</dbReference>
<protein>
    <submittedName>
        <fullName evidence="1">Transposase, IS891/IS1136/IS1341</fullName>
    </submittedName>
</protein>
<dbReference type="EMBL" id="CP000393">
    <property type="protein sequence ID" value="ABG53828.1"/>
    <property type="molecule type" value="Genomic_DNA"/>
</dbReference>
<evidence type="ECO:0000313" key="1">
    <source>
        <dbReference type="EMBL" id="ABG53828.1"/>
    </source>
</evidence>
<name>Q10V96_TRIEI</name>
<sequence>MRLVERHIIKESHQHGKEIDKFCFLSKNIYNYANYLVRQSLIFNKNYLNYNQIYHQFKNSPYYGLLPSKLIQQILRILDKNWQSFLVANKAYRENPNKFTEQPKLQKYKDKIKGRNLLLYII</sequence>
<accession>Q10V96</accession>